<sequence>MGAMLNNRPQSEITNTRMEVPAAAYYAADGFASNLPNRPGLNNQGKAINIKVNQYKVLSWPQKDVYQFDVLIGNGAEKRGKNLAVWKSKTVQDKIRSFTEGMPWLWDGNKIAWTSFNVTEQRFMVDLDKDRGRLPQPGREPDVCKIVIRPSTVIRMAVLDAYLSKQMPWDNSILGAINFLDHAMRMWPSDQYTSIKRSFFTRGETRTSLDNLIEAMKGVYTSIRLCNKISSVPGGPVATGLALNVDVANGTFWAPQDVQQAARNLCKERNRNLDYKIFAQLLKPVKMKTAGVGMTMSEDFKTLRKMHKLRFHVKHRGKETDNKEYVIKNFTFNNTIPEGVHAKNHFFKYHDPKTGKDTDKSVYDYFRERYGVNLQYWNFPLIETSRGGVFPMECCQILPNQRYMFKLSPDQTSNMIKFAVTRPKQRVESIERGVALLKWSQDPYLNHFNVKVDTKMTETAARLLAPPEVAYSGSKATPGISGRWDLRGKKFLAGNPDPLKSWGVCIIQGAVTKAELQKFLQVFIQTYQGHGGRVNNKTPAIYEQQRGENEAQAVLATRVAAGNQANAAPQILLYILPGRDSFIYERLKKNNECRFGIVSQMLNCGHVKKAQPQYCSNVCMKLNAKLGGTTCKVADAKPPKPFFPRPTMVIGADVSHATPGSPQASMAAITVSMDAIAARFAAAVQTNGHRIEMITPHNIKGMLIPLVQQWAAKIGRGNLPQHIYYFRDGVSEGQYQHVLDQEVKHMKEALVETFGEGAKSIRWTVTVCTKRHHIRFFPKAGDNAAADKNANPLPGTLVEHDVTHPFEYDFYLCAHTAIQGTARPVHYHVIKDEANVPVNDFQRMVYQMSYQYARSTTPISIFPAIYYAHLAANRARAHENVAASEGARGGQKYEEARQDAGRDGASAPKSQTSSSALGEALPLLPLGNPESNPADLAKIRTSMWYI</sequence>
<dbReference type="Pfam" id="PF08699">
    <property type="entry name" value="ArgoL1"/>
    <property type="match status" value="1"/>
</dbReference>
<comment type="similarity">
    <text evidence="1">Belongs to the argonaute family.</text>
</comment>
<dbReference type="InterPro" id="IPR003165">
    <property type="entry name" value="Piwi"/>
</dbReference>
<proteinExistence type="inferred from homology"/>
<evidence type="ECO:0000256" key="2">
    <source>
        <dbReference type="SAM" id="MobiDB-lite"/>
    </source>
</evidence>
<feature type="domain" description="Piwi" evidence="4">
    <location>
        <begin position="571"/>
        <end position="880"/>
    </location>
</feature>
<dbReference type="Pfam" id="PF02171">
    <property type="entry name" value="Piwi"/>
    <property type="match status" value="1"/>
</dbReference>
<dbReference type="CDD" id="cd02846">
    <property type="entry name" value="PAZ_argonaute_like"/>
    <property type="match status" value="1"/>
</dbReference>
<evidence type="ECO:0000313" key="5">
    <source>
        <dbReference type="EMBL" id="KAG9244119.1"/>
    </source>
</evidence>
<dbReference type="EMBL" id="MU253928">
    <property type="protein sequence ID" value="KAG9244119.1"/>
    <property type="molecule type" value="Genomic_DNA"/>
</dbReference>
<evidence type="ECO:0000259" key="4">
    <source>
        <dbReference type="PROSITE" id="PS50822"/>
    </source>
</evidence>
<reference evidence="5" key="1">
    <citation type="journal article" date="2021" name="IMA Fungus">
        <title>Genomic characterization of three marine fungi, including Emericellopsis atlantica sp. nov. with signatures of a generalist lifestyle and marine biomass degradation.</title>
        <authorList>
            <person name="Hagestad O.C."/>
            <person name="Hou L."/>
            <person name="Andersen J.H."/>
            <person name="Hansen E.H."/>
            <person name="Altermark B."/>
            <person name="Li C."/>
            <person name="Kuhnert E."/>
            <person name="Cox R.J."/>
            <person name="Crous P.W."/>
            <person name="Spatafora J.W."/>
            <person name="Lail K."/>
            <person name="Amirebrahimi M."/>
            <person name="Lipzen A."/>
            <person name="Pangilinan J."/>
            <person name="Andreopoulos W."/>
            <person name="Hayes R.D."/>
            <person name="Ng V."/>
            <person name="Grigoriev I.V."/>
            <person name="Jackson S.A."/>
            <person name="Sutton T.D.S."/>
            <person name="Dobson A.D.W."/>
            <person name="Rama T."/>
        </authorList>
    </citation>
    <scope>NUCLEOTIDE SEQUENCE</scope>
    <source>
        <strain evidence="5">TRa3180A</strain>
    </source>
</reference>
<dbReference type="Proteomes" id="UP000887226">
    <property type="component" value="Unassembled WGS sequence"/>
</dbReference>
<dbReference type="Gene3D" id="3.40.50.2300">
    <property type="match status" value="1"/>
</dbReference>
<comment type="caution">
    <text evidence="5">The sequence shown here is derived from an EMBL/GenBank/DDBJ whole genome shotgun (WGS) entry which is preliminary data.</text>
</comment>
<evidence type="ECO:0000313" key="6">
    <source>
        <dbReference type="Proteomes" id="UP000887226"/>
    </source>
</evidence>
<dbReference type="SMART" id="SM00949">
    <property type="entry name" value="PAZ"/>
    <property type="match status" value="1"/>
</dbReference>
<dbReference type="SUPFAM" id="SSF53098">
    <property type="entry name" value="Ribonuclease H-like"/>
    <property type="match status" value="1"/>
</dbReference>
<keyword evidence="6" id="KW-1185">Reference proteome</keyword>
<evidence type="ECO:0000256" key="1">
    <source>
        <dbReference type="RuleBase" id="RU361178"/>
    </source>
</evidence>
<feature type="domain" description="PAZ" evidence="3">
    <location>
        <begin position="295"/>
        <end position="399"/>
    </location>
</feature>
<feature type="compositionally biased region" description="Basic and acidic residues" evidence="2">
    <location>
        <begin position="891"/>
        <end position="902"/>
    </location>
</feature>
<dbReference type="InterPro" id="IPR014811">
    <property type="entry name" value="ArgoL1"/>
</dbReference>
<dbReference type="InterPro" id="IPR032473">
    <property type="entry name" value="Argonaute_Mid_dom"/>
</dbReference>
<gene>
    <name evidence="5" type="ORF">BJ878DRAFT_507739</name>
</gene>
<feature type="region of interest" description="Disordered" evidence="2">
    <location>
        <begin position="882"/>
        <end position="914"/>
    </location>
</feature>
<dbReference type="InterPro" id="IPR045246">
    <property type="entry name" value="Piwi_ago-like"/>
</dbReference>
<dbReference type="InterPro" id="IPR012337">
    <property type="entry name" value="RNaseH-like_sf"/>
</dbReference>
<dbReference type="AlphaFoldDB" id="A0A9P7Z2A7"/>
<dbReference type="SUPFAM" id="SSF101690">
    <property type="entry name" value="PAZ domain"/>
    <property type="match status" value="1"/>
</dbReference>
<dbReference type="PROSITE" id="PS50821">
    <property type="entry name" value="PAZ"/>
    <property type="match status" value="1"/>
</dbReference>
<evidence type="ECO:0000259" key="3">
    <source>
        <dbReference type="PROSITE" id="PS50821"/>
    </source>
</evidence>
<dbReference type="Pfam" id="PF16486">
    <property type="entry name" value="ArgoN"/>
    <property type="match status" value="1"/>
</dbReference>
<protein>
    <submittedName>
        <fullName evidence="5">Piwi domain-containing protein</fullName>
    </submittedName>
</protein>
<dbReference type="PROSITE" id="PS50822">
    <property type="entry name" value="PIWI"/>
    <property type="match status" value="1"/>
</dbReference>
<dbReference type="InterPro" id="IPR032474">
    <property type="entry name" value="Argonaute_N"/>
</dbReference>
<dbReference type="InterPro" id="IPR003100">
    <property type="entry name" value="PAZ_dom"/>
</dbReference>
<dbReference type="CDD" id="cd04657">
    <property type="entry name" value="Piwi_ago-like"/>
    <property type="match status" value="1"/>
</dbReference>
<accession>A0A9P7Z2A7</accession>
<dbReference type="InterPro" id="IPR032472">
    <property type="entry name" value="ArgoL2"/>
</dbReference>
<dbReference type="Pfam" id="PF16487">
    <property type="entry name" value="ArgoMid"/>
    <property type="match status" value="1"/>
</dbReference>
<dbReference type="SMART" id="SM00950">
    <property type="entry name" value="Piwi"/>
    <property type="match status" value="1"/>
</dbReference>
<dbReference type="Gene3D" id="3.30.420.10">
    <property type="entry name" value="Ribonuclease H-like superfamily/Ribonuclease H"/>
    <property type="match status" value="1"/>
</dbReference>
<dbReference type="SMART" id="SM01163">
    <property type="entry name" value="DUF1785"/>
    <property type="match status" value="1"/>
</dbReference>
<dbReference type="Pfam" id="PF16488">
    <property type="entry name" value="ArgoL2"/>
    <property type="match status" value="1"/>
</dbReference>
<organism evidence="5 6">
    <name type="scientific">Calycina marina</name>
    <dbReference type="NCBI Taxonomy" id="1763456"/>
    <lineage>
        <taxon>Eukaryota</taxon>
        <taxon>Fungi</taxon>
        <taxon>Dikarya</taxon>
        <taxon>Ascomycota</taxon>
        <taxon>Pezizomycotina</taxon>
        <taxon>Leotiomycetes</taxon>
        <taxon>Helotiales</taxon>
        <taxon>Pezizellaceae</taxon>
        <taxon>Calycina</taxon>
    </lineage>
</organism>
<dbReference type="PANTHER" id="PTHR22891">
    <property type="entry name" value="EUKARYOTIC TRANSLATION INITIATION FACTOR 2C"/>
    <property type="match status" value="1"/>
</dbReference>
<dbReference type="Pfam" id="PF02170">
    <property type="entry name" value="PAZ"/>
    <property type="match status" value="1"/>
</dbReference>
<name>A0A9P7Z2A7_9HELO</name>
<dbReference type="OrthoDB" id="10252740at2759"/>
<dbReference type="InterPro" id="IPR036397">
    <property type="entry name" value="RNaseH_sf"/>
</dbReference>
<dbReference type="InterPro" id="IPR036085">
    <property type="entry name" value="PAZ_dom_sf"/>
</dbReference>
<dbReference type="GO" id="GO:0003723">
    <property type="term" value="F:RNA binding"/>
    <property type="evidence" value="ECO:0007669"/>
    <property type="project" value="InterPro"/>
</dbReference>
<dbReference type="Gene3D" id="2.170.260.10">
    <property type="entry name" value="paz domain"/>
    <property type="match status" value="1"/>
</dbReference>